<dbReference type="EMBL" id="JAAHFQ010000427">
    <property type="protein sequence ID" value="NER29770.1"/>
    <property type="molecule type" value="Genomic_DNA"/>
</dbReference>
<evidence type="ECO:0000256" key="4">
    <source>
        <dbReference type="SAM" id="MobiDB-lite"/>
    </source>
</evidence>
<evidence type="ECO:0000259" key="5">
    <source>
        <dbReference type="PROSITE" id="PS50893"/>
    </source>
</evidence>
<feature type="domain" description="ABC transporter" evidence="5">
    <location>
        <begin position="41"/>
        <end position="258"/>
    </location>
</feature>
<evidence type="ECO:0000256" key="1">
    <source>
        <dbReference type="ARBA" id="ARBA00022448"/>
    </source>
</evidence>
<dbReference type="InterPro" id="IPR003439">
    <property type="entry name" value="ABC_transporter-like_ATP-bd"/>
</dbReference>
<dbReference type="SUPFAM" id="SSF52540">
    <property type="entry name" value="P-loop containing nucleoside triphosphate hydrolases"/>
    <property type="match status" value="1"/>
</dbReference>
<dbReference type="InterPro" id="IPR027417">
    <property type="entry name" value="P-loop_NTPase"/>
</dbReference>
<evidence type="ECO:0000313" key="6">
    <source>
        <dbReference type="EMBL" id="NER29770.1"/>
    </source>
</evidence>
<organism evidence="6">
    <name type="scientific">Symploca sp. SIO1C4</name>
    <dbReference type="NCBI Taxonomy" id="2607765"/>
    <lineage>
        <taxon>Bacteria</taxon>
        <taxon>Bacillati</taxon>
        <taxon>Cyanobacteriota</taxon>
        <taxon>Cyanophyceae</taxon>
        <taxon>Coleofasciculales</taxon>
        <taxon>Coleofasciculaceae</taxon>
        <taxon>Symploca</taxon>
    </lineage>
</organism>
<keyword evidence="2" id="KW-0547">Nucleotide-binding</keyword>
<keyword evidence="3 6" id="KW-0067">ATP-binding</keyword>
<dbReference type="PROSITE" id="PS50893">
    <property type="entry name" value="ABC_TRANSPORTER_2"/>
    <property type="match status" value="1"/>
</dbReference>
<dbReference type="Pfam" id="PF00005">
    <property type="entry name" value="ABC_tran"/>
    <property type="match status" value="1"/>
</dbReference>
<reference evidence="6" key="1">
    <citation type="submission" date="2019-11" db="EMBL/GenBank/DDBJ databases">
        <title>Genomic insights into an expanded diversity of filamentous marine cyanobacteria reveals the extraordinary biosynthetic potential of Moorea and Okeania.</title>
        <authorList>
            <person name="Ferreira Leao T."/>
            <person name="Wang M."/>
            <person name="Moss N."/>
            <person name="Da Silva R."/>
            <person name="Sanders J."/>
            <person name="Nurk S."/>
            <person name="Gurevich A."/>
            <person name="Humphrey G."/>
            <person name="Reher R."/>
            <person name="Zhu Q."/>
            <person name="Belda-Ferre P."/>
            <person name="Glukhov E."/>
            <person name="Rex R."/>
            <person name="Dorrestein P.C."/>
            <person name="Knight R."/>
            <person name="Pevzner P."/>
            <person name="Gerwick W.H."/>
            <person name="Gerwick L."/>
        </authorList>
    </citation>
    <scope>NUCLEOTIDE SEQUENCE</scope>
    <source>
        <strain evidence="6">SIO1C4</strain>
    </source>
</reference>
<dbReference type="Gene3D" id="3.40.50.300">
    <property type="entry name" value="P-loop containing nucleotide triphosphate hydrolases"/>
    <property type="match status" value="1"/>
</dbReference>
<feature type="compositionally biased region" description="Polar residues" evidence="4">
    <location>
        <begin position="9"/>
        <end position="20"/>
    </location>
</feature>
<sequence length="258" mass="28971">MHEKLPKSVPSTSEEGVTQISSSSSLQLEVSKENTINHPVLSAKSLGRQVQNRWVWQGLNFELYPGEGLGIAGPSGAGKSLLLRAIAGLDPVQAGKITFADQPLASWSMPHYRSMVIYLHQRPAIMEGTVEENLRQVYTLRSHRDKVYNRHKILEYLEILGRRADFLERHSSALSGGEAQIVAFLRVLQLQPQILLFDEPTASLDAQTTQCFEDLVKTWLTKQPKRAYLWTSHDPVQLTRVINRSITISSDQEISDGK</sequence>
<dbReference type="AlphaFoldDB" id="A0A6B3NDU6"/>
<dbReference type="InterPro" id="IPR003593">
    <property type="entry name" value="AAA+_ATPase"/>
</dbReference>
<dbReference type="GO" id="GO:0016020">
    <property type="term" value="C:membrane"/>
    <property type="evidence" value="ECO:0007669"/>
    <property type="project" value="InterPro"/>
</dbReference>
<accession>A0A6B3NDU6</accession>
<feature type="region of interest" description="Disordered" evidence="4">
    <location>
        <begin position="1"/>
        <end position="25"/>
    </location>
</feature>
<dbReference type="GO" id="GO:0022857">
    <property type="term" value="F:transmembrane transporter activity"/>
    <property type="evidence" value="ECO:0007669"/>
    <property type="project" value="UniProtKB-ARBA"/>
</dbReference>
<dbReference type="CDD" id="cd03225">
    <property type="entry name" value="ABC_cobalt_CbiO_domain1"/>
    <property type="match status" value="1"/>
</dbReference>
<comment type="caution">
    <text evidence="6">The sequence shown here is derived from an EMBL/GenBank/DDBJ whole genome shotgun (WGS) entry which is preliminary data.</text>
</comment>
<evidence type="ECO:0000256" key="2">
    <source>
        <dbReference type="ARBA" id="ARBA00022741"/>
    </source>
</evidence>
<dbReference type="GO" id="GO:0005524">
    <property type="term" value="F:ATP binding"/>
    <property type="evidence" value="ECO:0007669"/>
    <property type="project" value="UniProtKB-KW"/>
</dbReference>
<dbReference type="PANTHER" id="PTHR43119">
    <property type="entry name" value="ABC TRANSPORT PROTEIN ATP-BINDING COMPONENT-RELATED"/>
    <property type="match status" value="1"/>
</dbReference>
<protein>
    <submittedName>
        <fullName evidence="6">ATP-binding cassette domain-containing protein</fullName>
    </submittedName>
</protein>
<evidence type="ECO:0000256" key="3">
    <source>
        <dbReference type="ARBA" id="ARBA00022840"/>
    </source>
</evidence>
<gene>
    <name evidence="6" type="ORF">F6J89_19670</name>
</gene>
<dbReference type="GO" id="GO:0016887">
    <property type="term" value="F:ATP hydrolysis activity"/>
    <property type="evidence" value="ECO:0007669"/>
    <property type="project" value="InterPro"/>
</dbReference>
<keyword evidence="1" id="KW-0813">Transport</keyword>
<name>A0A6B3NDU6_9CYAN</name>
<dbReference type="SMART" id="SM00382">
    <property type="entry name" value="AAA"/>
    <property type="match status" value="1"/>
</dbReference>
<dbReference type="PANTHER" id="PTHR43119:SF1">
    <property type="entry name" value="ABC TRANSPORTER DOMAIN-CONTAINING PROTEIN"/>
    <property type="match status" value="1"/>
</dbReference>
<dbReference type="InterPro" id="IPR015856">
    <property type="entry name" value="ABC_transpr_CbiO/EcfA_su"/>
</dbReference>
<proteinExistence type="predicted"/>